<dbReference type="EC" id="2.7.13.3" evidence="2"/>
<dbReference type="Pfam" id="PF13426">
    <property type="entry name" value="PAS_9"/>
    <property type="match status" value="1"/>
</dbReference>
<dbReference type="SMART" id="SM00091">
    <property type="entry name" value="PAS"/>
    <property type="match status" value="4"/>
</dbReference>
<reference evidence="9" key="1">
    <citation type="submission" date="2018-03" db="EMBL/GenBank/DDBJ databases">
        <title>Gramella fulva sp. nov., isolated from a dry surface of tidal flat.</title>
        <authorList>
            <person name="Hwang S.H."/>
            <person name="Hwang W.M."/>
            <person name="Kang K."/>
            <person name="Ahn T.-Y."/>
        </authorList>
    </citation>
    <scope>NUCLEOTIDE SEQUENCE [LARGE SCALE GENOMIC DNA]</scope>
    <source>
        <strain evidence="9">SH35</strain>
    </source>
</reference>
<dbReference type="Proteomes" id="UP000241507">
    <property type="component" value="Chromosome"/>
</dbReference>
<feature type="domain" description="PAC" evidence="7">
    <location>
        <begin position="579"/>
        <end position="631"/>
    </location>
</feature>
<feature type="domain" description="PAS" evidence="6">
    <location>
        <begin position="131"/>
        <end position="201"/>
    </location>
</feature>
<comment type="catalytic activity">
    <reaction evidence="1">
        <text>ATP + protein L-histidine = ADP + protein N-phospho-L-histidine.</text>
        <dbReference type="EC" id="2.7.13.3"/>
    </reaction>
</comment>
<dbReference type="Gene3D" id="1.10.287.130">
    <property type="match status" value="1"/>
</dbReference>
<dbReference type="SUPFAM" id="SSF55785">
    <property type="entry name" value="PYP-like sensor domain (PAS domain)"/>
    <property type="match status" value="4"/>
</dbReference>
<dbReference type="InterPro" id="IPR013655">
    <property type="entry name" value="PAS_fold_3"/>
</dbReference>
<dbReference type="SUPFAM" id="SSF47384">
    <property type="entry name" value="Homodimeric domain of signal transducing histidine kinase"/>
    <property type="match status" value="1"/>
</dbReference>
<dbReference type="InterPro" id="IPR013656">
    <property type="entry name" value="PAS_4"/>
</dbReference>
<dbReference type="OrthoDB" id="9124519at2"/>
<dbReference type="CDD" id="cd00130">
    <property type="entry name" value="PAS"/>
    <property type="match status" value="4"/>
</dbReference>
<dbReference type="SMART" id="SM00086">
    <property type="entry name" value="PAC"/>
    <property type="match status" value="3"/>
</dbReference>
<proteinExistence type="predicted"/>
<dbReference type="AlphaFoldDB" id="A0A2R3Z9G0"/>
<feature type="domain" description="PAS" evidence="6">
    <location>
        <begin position="378"/>
        <end position="448"/>
    </location>
</feature>
<dbReference type="InterPro" id="IPR000700">
    <property type="entry name" value="PAS-assoc_C"/>
</dbReference>
<keyword evidence="5" id="KW-0418">Kinase</keyword>
<dbReference type="PANTHER" id="PTHR43304">
    <property type="entry name" value="PHYTOCHROME-LIKE PROTEIN CPH1"/>
    <property type="match status" value="1"/>
</dbReference>
<feature type="domain" description="PAC" evidence="7">
    <location>
        <begin position="327"/>
        <end position="377"/>
    </location>
</feature>
<evidence type="ECO:0000256" key="3">
    <source>
        <dbReference type="ARBA" id="ARBA00022553"/>
    </source>
</evidence>
<dbReference type="InterPro" id="IPR000014">
    <property type="entry name" value="PAS"/>
</dbReference>
<dbReference type="Pfam" id="PF08448">
    <property type="entry name" value="PAS_4"/>
    <property type="match status" value="1"/>
</dbReference>
<dbReference type="InterPro" id="IPR001610">
    <property type="entry name" value="PAC"/>
</dbReference>
<evidence type="ECO:0000256" key="4">
    <source>
        <dbReference type="ARBA" id="ARBA00022679"/>
    </source>
</evidence>
<dbReference type="RefSeq" id="WP_107013648.1">
    <property type="nucleotide sequence ID" value="NZ_CP028136.1"/>
</dbReference>
<dbReference type="InterPro" id="IPR052162">
    <property type="entry name" value="Sensor_kinase/Photoreceptor"/>
</dbReference>
<dbReference type="PANTHER" id="PTHR43304:SF1">
    <property type="entry name" value="PAC DOMAIN-CONTAINING PROTEIN"/>
    <property type="match status" value="1"/>
</dbReference>
<dbReference type="NCBIfam" id="TIGR00229">
    <property type="entry name" value="sensory_box"/>
    <property type="match status" value="4"/>
</dbReference>
<dbReference type="EMBL" id="CP028136">
    <property type="protein sequence ID" value="AVR46877.1"/>
    <property type="molecule type" value="Genomic_DNA"/>
</dbReference>
<evidence type="ECO:0000313" key="8">
    <source>
        <dbReference type="EMBL" id="AVR46877.1"/>
    </source>
</evidence>
<dbReference type="GO" id="GO:0000155">
    <property type="term" value="F:phosphorelay sensor kinase activity"/>
    <property type="evidence" value="ECO:0007669"/>
    <property type="project" value="InterPro"/>
</dbReference>
<dbReference type="KEGG" id="grs:C7S20_17320"/>
<organism evidence="8 9">
    <name type="scientific">Christiangramia fulva</name>
    <dbReference type="NCBI Taxonomy" id="2126553"/>
    <lineage>
        <taxon>Bacteria</taxon>
        <taxon>Pseudomonadati</taxon>
        <taxon>Bacteroidota</taxon>
        <taxon>Flavobacteriia</taxon>
        <taxon>Flavobacteriales</taxon>
        <taxon>Flavobacteriaceae</taxon>
        <taxon>Christiangramia</taxon>
    </lineage>
</organism>
<dbReference type="Gene3D" id="3.30.450.20">
    <property type="entry name" value="PAS domain"/>
    <property type="match status" value="4"/>
</dbReference>
<protein>
    <recommendedName>
        <fullName evidence="2">histidine kinase</fullName>
        <ecNumber evidence="2">2.7.13.3</ecNumber>
    </recommendedName>
</protein>
<evidence type="ECO:0000256" key="1">
    <source>
        <dbReference type="ARBA" id="ARBA00000085"/>
    </source>
</evidence>
<evidence type="ECO:0000256" key="5">
    <source>
        <dbReference type="ARBA" id="ARBA00022777"/>
    </source>
</evidence>
<feature type="domain" description="PAS" evidence="6">
    <location>
        <begin position="255"/>
        <end position="326"/>
    </location>
</feature>
<evidence type="ECO:0000259" key="7">
    <source>
        <dbReference type="PROSITE" id="PS50113"/>
    </source>
</evidence>
<feature type="domain" description="PAC" evidence="7">
    <location>
        <begin position="451"/>
        <end position="502"/>
    </location>
</feature>
<dbReference type="Pfam" id="PF08447">
    <property type="entry name" value="PAS_3"/>
    <property type="match status" value="2"/>
</dbReference>
<keyword evidence="9" id="KW-1185">Reference proteome</keyword>
<evidence type="ECO:0000313" key="9">
    <source>
        <dbReference type="Proteomes" id="UP000241507"/>
    </source>
</evidence>
<feature type="domain" description="PAS" evidence="6">
    <location>
        <begin position="503"/>
        <end position="575"/>
    </location>
</feature>
<gene>
    <name evidence="8" type="ORF">C7S20_17320</name>
</gene>
<sequence>MSTENYNSGAFVTPVLKLDADHSVTAFNEAARYFFDFHFQIKICPNLKFSDLLKSDKEIIAKKVELALSGSFQRHGFPINNQLYEFQFTPLLKEKGEPEISISITPVKNSSSNFLGFLEGQNGFFRSLEYDRQLYRNLFEYNPDAVYSFDLEGNFVDVNASSADLAGTSIENLLSMNFLPLIPPEDQERVLKNFEKAKQGEFIKYRTGFINLKNQRKILSVTNFPIVYQDKIVGVYGIAKDITSSVQAQEQIRLSEEKYRSLFDYNPLPLWVVDRDELKFLSVNKAAIELYGYSEAEFLKMSVKDLWAPNQENEIQKVVRENQDSYFKLEVRHLKKDGSLIYVEVKSNPINLNGMLARVSLVKDITAKVEAERKLMESEKRFKSLIQEGSDVISILDTNLKYSFISPASLNVFGMAPEEMIGTSFKEHITPEDLPELVDLLSRMDREKRIQLPPYRIIDKKGKFRWLETIVTNLNEDPTIHGLVLNSRDITPFMEQKEKLLESLERYNIVAKATSDLITDYDIRTHSMKFSDTIYEMFGYSRDEVQENGCWWQEKIHPDDLKEIRPLIDEMHQNRKKKLTIEYRFKCADGTYKHIQDRSFLILNDKGEPQRIIASMQDITERKRHLIAIEEHNERLKEIAWTQSHVVRAPLAKVMGLVDLLKNYKNDLENVDEILENILTSSYELDKIIRKIAVKTEKEL</sequence>
<dbReference type="InterPro" id="IPR035965">
    <property type="entry name" value="PAS-like_dom_sf"/>
</dbReference>
<accession>A0A2R3Z9G0</accession>
<dbReference type="InterPro" id="IPR036097">
    <property type="entry name" value="HisK_dim/P_sf"/>
</dbReference>
<name>A0A2R3Z9G0_9FLAO</name>
<dbReference type="PROSITE" id="PS50113">
    <property type="entry name" value="PAC"/>
    <property type="match status" value="3"/>
</dbReference>
<evidence type="ECO:0000259" key="6">
    <source>
        <dbReference type="PROSITE" id="PS50112"/>
    </source>
</evidence>
<evidence type="ECO:0000256" key="2">
    <source>
        <dbReference type="ARBA" id="ARBA00012438"/>
    </source>
</evidence>
<dbReference type="PROSITE" id="PS50112">
    <property type="entry name" value="PAS"/>
    <property type="match status" value="4"/>
</dbReference>
<keyword evidence="4" id="KW-0808">Transferase</keyword>
<keyword evidence="3" id="KW-0597">Phosphoprotein</keyword>